<gene>
    <name evidence="8" type="ORF">H3309_04180</name>
</gene>
<dbReference type="PANTHER" id="PTHR30065:SF1">
    <property type="entry name" value="SURFACE PRESENTATION OF ANTIGENS PROTEIN SPAR"/>
    <property type="match status" value="1"/>
</dbReference>
<dbReference type="InterPro" id="IPR002010">
    <property type="entry name" value="T3SS_IM_R"/>
</dbReference>
<feature type="transmembrane region" description="Helical" evidence="7">
    <location>
        <begin position="124"/>
        <end position="149"/>
    </location>
</feature>
<evidence type="ECO:0000256" key="4">
    <source>
        <dbReference type="ARBA" id="ARBA00022692"/>
    </source>
</evidence>
<organism evidence="8 9">
    <name type="scientific">Sandaracinobacteroides saxicola</name>
    <dbReference type="NCBI Taxonomy" id="2759707"/>
    <lineage>
        <taxon>Bacteria</taxon>
        <taxon>Pseudomonadati</taxon>
        <taxon>Pseudomonadota</taxon>
        <taxon>Alphaproteobacteria</taxon>
        <taxon>Sphingomonadales</taxon>
        <taxon>Sphingosinicellaceae</taxon>
        <taxon>Sandaracinobacteroides</taxon>
    </lineage>
</organism>
<dbReference type="AlphaFoldDB" id="A0A7G5IK03"/>
<evidence type="ECO:0000313" key="8">
    <source>
        <dbReference type="EMBL" id="QMW23695.1"/>
    </source>
</evidence>
<dbReference type="GO" id="GO:0005886">
    <property type="term" value="C:plasma membrane"/>
    <property type="evidence" value="ECO:0007669"/>
    <property type="project" value="UniProtKB-SubCell"/>
</dbReference>
<dbReference type="Pfam" id="PF01311">
    <property type="entry name" value="Bac_export_1"/>
    <property type="match status" value="1"/>
</dbReference>
<keyword evidence="6 7" id="KW-0472">Membrane</keyword>
<proteinExistence type="inferred from homology"/>
<comment type="similarity">
    <text evidence="2">Belongs to the FliR/MopE/SpaR family.</text>
</comment>
<name>A0A7G5IK03_9SPHN</name>
<keyword evidence="8" id="KW-0282">Flagellum</keyword>
<keyword evidence="8" id="KW-0969">Cilium</keyword>
<dbReference type="GO" id="GO:0006605">
    <property type="term" value="P:protein targeting"/>
    <property type="evidence" value="ECO:0007669"/>
    <property type="project" value="InterPro"/>
</dbReference>
<keyword evidence="3" id="KW-1003">Cell membrane</keyword>
<reference evidence="8 9" key="1">
    <citation type="submission" date="2020-07" db="EMBL/GenBank/DDBJ databases">
        <title>Complete genome sequence for Sandaracinobacter sp. M6.</title>
        <authorList>
            <person name="Tang Y."/>
            <person name="Liu Q."/>
            <person name="Guo Z."/>
            <person name="Lei P."/>
            <person name="Huang B."/>
        </authorList>
    </citation>
    <scope>NUCLEOTIDE SEQUENCE [LARGE SCALE GENOMIC DNA]</scope>
    <source>
        <strain evidence="8 9">M6</strain>
    </source>
</reference>
<protein>
    <submittedName>
        <fullName evidence="8">Flagellar biosynthetic protein FliR</fullName>
    </submittedName>
</protein>
<feature type="transmembrane region" description="Helical" evidence="7">
    <location>
        <begin position="93"/>
        <end position="112"/>
    </location>
</feature>
<dbReference type="PRINTS" id="PR00953">
    <property type="entry name" value="TYPE3IMRPROT"/>
</dbReference>
<keyword evidence="4 7" id="KW-0812">Transmembrane</keyword>
<keyword evidence="8" id="KW-0966">Cell projection</keyword>
<feature type="transmembrane region" description="Helical" evidence="7">
    <location>
        <begin position="12"/>
        <end position="30"/>
    </location>
</feature>
<evidence type="ECO:0000313" key="9">
    <source>
        <dbReference type="Proteomes" id="UP000515292"/>
    </source>
</evidence>
<dbReference type="EMBL" id="CP059851">
    <property type="protein sequence ID" value="QMW23695.1"/>
    <property type="molecule type" value="Genomic_DNA"/>
</dbReference>
<dbReference type="KEGG" id="sand:H3309_04180"/>
<dbReference type="RefSeq" id="WP_182297518.1">
    <property type="nucleotide sequence ID" value="NZ_CP059851.1"/>
</dbReference>
<dbReference type="Proteomes" id="UP000515292">
    <property type="component" value="Chromosome"/>
</dbReference>
<sequence length="248" mass="25686">MALLSQLGLEGQAALFALTFSRIAGFLTLMPAVGEEAVPMRVRMMIAIGLTLAALPHAVPVVQSYQYLALGVVMESAVGAGLGLLVRLVYTAAVIAGSYIASSIGIAGAIFFDPAAGGDTTAVTRIIVLAGLLMILVLDLHHVLISGLVASYRLNLGQLTMDLPIAAAAMLGKSFEIALRMSAPFLAYGLLFNLALGLLSRLTPQLQIFFIAQPANLLLGLALLLMCLGVSLSFFARALGDAAGGLFG</sequence>
<evidence type="ECO:0000256" key="1">
    <source>
        <dbReference type="ARBA" id="ARBA00004651"/>
    </source>
</evidence>
<evidence type="ECO:0000256" key="6">
    <source>
        <dbReference type="ARBA" id="ARBA00023136"/>
    </source>
</evidence>
<evidence type="ECO:0000256" key="3">
    <source>
        <dbReference type="ARBA" id="ARBA00022475"/>
    </source>
</evidence>
<feature type="transmembrane region" description="Helical" evidence="7">
    <location>
        <begin position="42"/>
        <end position="59"/>
    </location>
</feature>
<feature type="transmembrane region" description="Helical" evidence="7">
    <location>
        <begin position="215"/>
        <end position="236"/>
    </location>
</feature>
<evidence type="ECO:0000256" key="2">
    <source>
        <dbReference type="ARBA" id="ARBA00009772"/>
    </source>
</evidence>
<dbReference type="PANTHER" id="PTHR30065">
    <property type="entry name" value="FLAGELLAR BIOSYNTHETIC PROTEIN FLIR"/>
    <property type="match status" value="1"/>
</dbReference>
<feature type="transmembrane region" description="Helical" evidence="7">
    <location>
        <begin position="185"/>
        <end position="203"/>
    </location>
</feature>
<evidence type="ECO:0000256" key="7">
    <source>
        <dbReference type="SAM" id="Phobius"/>
    </source>
</evidence>
<comment type="subcellular location">
    <subcellularLocation>
        <location evidence="1">Cell membrane</location>
        <topology evidence="1">Multi-pass membrane protein</topology>
    </subcellularLocation>
</comment>
<evidence type="ECO:0000256" key="5">
    <source>
        <dbReference type="ARBA" id="ARBA00022989"/>
    </source>
</evidence>
<keyword evidence="5 7" id="KW-1133">Transmembrane helix</keyword>
<accession>A0A7G5IK03</accession>
<keyword evidence="9" id="KW-1185">Reference proteome</keyword>